<protein>
    <recommendedName>
        <fullName evidence="4">Secreted protein</fullName>
    </recommendedName>
</protein>
<keyword evidence="3" id="KW-1185">Reference proteome</keyword>
<reference evidence="2 3" key="1">
    <citation type="journal article" date="2016" name="Nat. Commun.">
        <title>Extremotolerant tardigrade genome and improved radiotolerance of human cultured cells by tardigrade-unique protein.</title>
        <authorList>
            <person name="Hashimoto T."/>
            <person name="Horikawa D.D."/>
            <person name="Saito Y."/>
            <person name="Kuwahara H."/>
            <person name="Kozuka-Hata H."/>
            <person name="Shin-I T."/>
            <person name="Minakuchi Y."/>
            <person name="Ohishi K."/>
            <person name="Motoyama A."/>
            <person name="Aizu T."/>
            <person name="Enomoto A."/>
            <person name="Kondo K."/>
            <person name="Tanaka S."/>
            <person name="Hara Y."/>
            <person name="Koshikawa S."/>
            <person name="Sagara H."/>
            <person name="Miura T."/>
            <person name="Yokobori S."/>
            <person name="Miyagawa K."/>
            <person name="Suzuki Y."/>
            <person name="Kubo T."/>
            <person name="Oyama M."/>
            <person name="Kohara Y."/>
            <person name="Fujiyama A."/>
            <person name="Arakawa K."/>
            <person name="Katayama T."/>
            <person name="Toyoda A."/>
            <person name="Kunieda T."/>
        </authorList>
    </citation>
    <scope>NUCLEOTIDE SEQUENCE [LARGE SCALE GENOMIC DNA]</scope>
    <source>
        <strain evidence="2 3">YOKOZUNA-1</strain>
    </source>
</reference>
<evidence type="ECO:0000256" key="1">
    <source>
        <dbReference type="SAM" id="SignalP"/>
    </source>
</evidence>
<dbReference type="AlphaFoldDB" id="A0A1D1W5C5"/>
<sequence length="100" mass="11046">MLLRLAAITWLAASAVVGFRENLPAISIAVEKFRQCSKWKAPVTCHLKASLALAAYALTHRLPTHERPKDGSAFPYDRKIIVLLTAGRKTPLIVLILKVD</sequence>
<dbReference type="Proteomes" id="UP000186922">
    <property type="component" value="Unassembled WGS sequence"/>
</dbReference>
<dbReference type="EMBL" id="BDGG01000018">
    <property type="protein sequence ID" value="GAV08496.1"/>
    <property type="molecule type" value="Genomic_DNA"/>
</dbReference>
<keyword evidence="1" id="KW-0732">Signal</keyword>
<evidence type="ECO:0000313" key="3">
    <source>
        <dbReference type="Proteomes" id="UP000186922"/>
    </source>
</evidence>
<evidence type="ECO:0000313" key="2">
    <source>
        <dbReference type="EMBL" id="GAV08496.1"/>
    </source>
</evidence>
<feature type="signal peptide" evidence="1">
    <location>
        <begin position="1"/>
        <end position="18"/>
    </location>
</feature>
<accession>A0A1D1W5C5</accession>
<name>A0A1D1W5C5_RAMVA</name>
<comment type="caution">
    <text evidence="2">The sequence shown here is derived from an EMBL/GenBank/DDBJ whole genome shotgun (WGS) entry which is preliminary data.</text>
</comment>
<gene>
    <name evidence="2" type="primary">RvY_18178-1</name>
    <name evidence="2" type="synonym">RvY_18178.1</name>
    <name evidence="2" type="ORF">RvY_18178</name>
</gene>
<proteinExistence type="predicted"/>
<evidence type="ECO:0008006" key="4">
    <source>
        <dbReference type="Google" id="ProtNLM"/>
    </source>
</evidence>
<organism evidence="2 3">
    <name type="scientific">Ramazzottius varieornatus</name>
    <name type="common">Water bear</name>
    <name type="synonym">Tardigrade</name>
    <dbReference type="NCBI Taxonomy" id="947166"/>
    <lineage>
        <taxon>Eukaryota</taxon>
        <taxon>Metazoa</taxon>
        <taxon>Ecdysozoa</taxon>
        <taxon>Tardigrada</taxon>
        <taxon>Eutardigrada</taxon>
        <taxon>Parachela</taxon>
        <taxon>Hypsibioidea</taxon>
        <taxon>Ramazzottiidae</taxon>
        <taxon>Ramazzottius</taxon>
    </lineage>
</organism>
<feature type="chain" id="PRO_5008899207" description="Secreted protein" evidence="1">
    <location>
        <begin position="19"/>
        <end position="100"/>
    </location>
</feature>